<name>A0AAW0SFY0_SCYPA</name>
<organism evidence="2 3">
    <name type="scientific">Scylla paramamosain</name>
    <name type="common">Mud crab</name>
    <dbReference type="NCBI Taxonomy" id="85552"/>
    <lineage>
        <taxon>Eukaryota</taxon>
        <taxon>Metazoa</taxon>
        <taxon>Ecdysozoa</taxon>
        <taxon>Arthropoda</taxon>
        <taxon>Crustacea</taxon>
        <taxon>Multicrustacea</taxon>
        <taxon>Malacostraca</taxon>
        <taxon>Eumalacostraca</taxon>
        <taxon>Eucarida</taxon>
        <taxon>Decapoda</taxon>
        <taxon>Pleocyemata</taxon>
        <taxon>Brachyura</taxon>
        <taxon>Eubrachyura</taxon>
        <taxon>Portunoidea</taxon>
        <taxon>Portunidae</taxon>
        <taxon>Portuninae</taxon>
        <taxon>Scylla</taxon>
    </lineage>
</organism>
<gene>
    <name evidence="2" type="ORF">O3P69_014128</name>
</gene>
<feature type="compositionally biased region" description="Basic residues" evidence="1">
    <location>
        <begin position="123"/>
        <end position="136"/>
    </location>
</feature>
<dbReference type="EMBL" id="JARAKH010000491">
    <property type="protein sequence ID" value="KAK8374239.1"/>
    <property type="molecule type" value="Genomic_DNA"/>
</dbReference>
<keyword evidence="3" id="KW-1185">Reference proteome</keyword>
<evidence type="ECO:0000313" key="3">
    <source>
        <dbReference type="Proteomes" id="UP001487740"/>
    </source>
</evidence>
<evidence type="ECO:0000256" key="1">
    <source>
        <dbReference type="SAM" id="MobiDB-lite"/>
    </source>
</evidence>
<protein>
    <submittedName>
        <fullName evidence="2">Uncharacterized protein</fullName>
    </submittedName>
</protein>
<feature type="compositionally biased region" description="Basic and acidic residues" evidence="1">
    <location>
        <begin position="13"/>
        <end position="53"/>
    </location>
</feature>
<dbReference type="AlphaFoldDB" id="A0AAW0SFY0"/>
<sequence>MPPAKAKKPATPGKKEEKGEAKKPLQEKKPENAPAKAKKEGAPKPAPKKKDPAAKPAAGADAGKGKDKTKKRKLNETTTAGKPKPASTDAKKKKVEKKVEGKAGGAAPKGKKPVKKQLAPKVKTQKKRFRRRKPARAGKQEIVVYEGRRYFLLPSGRMRAMLDVNLEENDKIAKVDGTFIKKTDVKAFEEYKESIKSLPATTVKRKLKLKLVILRRNMMRDVLKEARATNKPSLATAKDAGREVQVMTMFRNTWVRKKAVPRLMTFIRNKTIKIKAVRKGKGPKELTEAEQKTLQRYTRKILLEENLKLRQALLSKRPSVAEKQKSAAKPQKKPAKKSAPSKAAPSKAGCQLMPHCEWIHPPGLAQLNGLVAPQGSWIEQR</sequence>
<dbReference type="Proteomes" id="UP001487740">
    <property type="component" value="Unassembled WGS sequence"/>
</dbReference>
<feature type="region of interest" description="Disordered" evidence="1">
    <location>
        <begin position="315"/>
        <end position="348"/>
    </location>
</feature>
<feature type="compositionally biased region" description="Low complexity" evidence="1">
    <location>
        <begin position="337"/>
        <end position="348"/>
    </location>
</feature>
<reference evidence="2 3" key="1">
    <citation type="submission" date="2023-03" db="EMBL/GenBank/DDBJ databases">
        <title>High-quality genome of Scylla paramamosain provides insights in environmental adaptation.</title>
        <authorList>
            <person name="Zhang L."/>
        </authorList>
    </citation>
    <scope>NUCLEOTIDE SEQUENCE [LARGE SCALE GENOMIC DNA]</scope>
    <source>
        <strain evidence="2">LZ_2023a</strain>
        <tissue evidence="2">Muscle</tissue>
    </source>
</reference>
<proteinExistence type="predicted"/>
<comment type="caution">
    <text evidence="2">The sequence shown here is derived from an EMBL/GenBank/DDBJ whole genome shotgun (WGS) entry which is preliminary data.</text>
</comment>
<accession>A0AAW0SFY0</accession>
<evidence type="ECO:0000313" key="2">
    <source>
        <dbReference type="EMBL" id="KAK8374239.1"/>
    </source>
</evidence>
<feature type="region of interest" description="Disordered" evidence="1">
    <location>
        <begin position="1"/>
        <end position="138"/>
    </location>
</feature>